<keyword evidence="2 7" id="KW-0547">Nucleotide-binding</keyword>
<evidence type="ECO:0000313" key="13">
    <source>
        <dbReference type="Proteomes" id="UP000762676"/>
    </source>
</evidence>
<evidence type="ECO:0000313" key="12">
    <source>
        <dbReference type="EMBL" id="GFR68117.1"/>
    </source>
</evidence>
<feature type="domain" description="SH2" evidence="10">
    <location>
        <begin position="41"/>
        <end position="133"/>
    </location>
</feature>
<dbReference type="Gene3D" id="3.30.200.20">
    <property type="entry name" value="Phosphorylase Kinase, domain 1"/>
    <property type="match status" value="1"/>
</dbReference>
<feature type="region of interest" description="Disordered" evidence="9">
    <location>
        <begin position="303"/>
        <end position="359"/>
    </location>
</feature>
<evidence type="ECO:0000256" key="9">
    <source>
        <dbReference type="SAM" id="MobiDB-lite"/>
    </source>
</evidence>
<keyword evidence="5 8" id="KW-0829">Tyrosine-protein kinase</keyword>
<evidence type="ECO:0000256" key="2">
    <source>
        <dbReference type="ARBA" id="ARBA00022741"/>
    </source>
</evidence>
<dbReference type="InterPro" id="IPR050198">
    <property type="entry name" value="Non-receptor_tyrosine_kinases"/>
</dbReference>
<dbReference type="PROSITE" id="PS50011">
    <property type="entry name" value="PROTEIN_KINASE_DOM"/>
    <property type="match status" value="1"/>
</dbReference>
<dbReference type="PANTHER" id="PTHR24418">
    <property type="entry name" value="TYROSINE-PROTEIN KINASE"/>
    <property type="match status" value="1"/>
</dbReference>
<comment type="caution">
    <text evidence="12">The sequence shown here is derived from an EMBL/GenBank/DDBJ whole genome shotgun (WGS) entry which is preliminary data.</text>
</comment>
<feature type="domain" description="Protein kinase" evidence="11">
    <location>
        <begin position="431"/>
        <end position="522"/>
    </location>
</feature>
<organism evidence="12 13">
    <name type="scientific">Elysia marginata</name>
    <dbReference type="NCBI Taxonomy" id="1093978"/>
    <lineage>
        <taxon>Eukaryota</taxon>
        <taxon>Metazoa</taxon>
        <taxon>Spiralia</taxon>
        <taxon>Lophotrochozoa</taxon>
        <taxon>Mollusca</taxon>
        <taxon>Gastropoda</taxon>
        <taxon>Heterobranchia</taxon>
        <taxon>Euthyneura</taxon>
        <taxon>Panpulmonata</taxon>
        <taxon>Sacoglossa</taxon>
        <taxon>Placobranchoidea</taxon>
        <taxon>Plakobranchidae</taxon>
        <taxon>Elysia</taxon>
    </lineage>
</organism>
<dbReference type="PRINTS" id="PR00401">
    <property type="entry name" value="SH2DOMAIN"/>
</dbReference>
<feature type="compositionally biased region" description="Pro residues" evidence="9">
    <location>
        <begin position="338"/>
        <end position="349"/>
    </location>
</feature>
<reference evidence="12 13" key="1">
    <citation type="journal article" date="2021" name="Elife">
        <title>Chloroplast acquisition without the gene transfer in kleptoplastic sea slugs, Plakobranchus ocellatus.</title>
        <authorList>
            <person name="Maeda T."/>
            <person name="Takahashi S."/>
            <person name="Yoshida T."/>
            <person name="Shimamura S."/>
            <person name="Takaki Y."/>
            <person name="Nagai Y."/>
            <person name="Toyoda A."/>
            <person name="Suzuki Y."/>
            <person name="Arimoto A."/>
            <person name="Ishii H."/>
            <person name="Satoh N."/>
            <person name="Nishiyama T."/>
            <person name="Hasebe M."/>
            <person name="Maruyama T."/>
            <person name="Minagawa J."/>
            <person name="Obokata J."/>
            <person name="Shigenobu S."/>
        </authorList>
    </citation>
    <scope>NUCLEOTIDE SEQUENCE [LARGE SCALE GENOMIC DNA]</scope>
</reference>
<comment type="catalytic activity">
    <reaction evidence="8">
        <text>L-tyrosyl-[protein] + ATP = O-phospho-L-tyrosyl-[protein] + ADP + H(+)</text>
        <dbReference type="Rhea" id="RHEA:10596"/>
        <dbReference type="Rhea" id="RHEA-COMP:10136"/>
        <dbReference type="Rhea" id="RHEA-COMP:20101"/>
        <dbReference type="ChEBI" id="CHEBI:15378"/>
        <dbReference type="ChEBI" id="CHEBI:30616"/>
        <dbReference type="ChEBI" id="CHEBI:46858"/>
        <dbReference type="ChEBI" id="CHEBI:61978"/>
        <dbReference type="ChEBI" id="CHEBI:456216"/>
        <dbReference type="EC" id="2.7.10.2"/>
    </reaction>
</comment>
<dbReference type="EC" id="2.7.10.2" evidence="8"/>
<dbReference type="EMBL" id="BMAT01004094">
    <property type="protein sequence ID" value="GFR68117.1"/>
    <property type="molecule type" value="Genomic_DNA"/>
</dbReference>
<dbReference type="InterPro" id="IPR017441">
    <property type="entry name" value="Protein_kinase_ATP_BS"/>
</dbReference>
<feature type="domain" description="SH2" evidence="10">
    <location>
        <begin position="192"/>
        <end position="283"/>
    </location>
</feature>
<dbReference type="InterPro" id="IPR000719">
    <property type="entry name" value="Prot_kinase_dom"/>
</dbReference>
<dbReference type="Proteomes" id="UP000762676">
    <property type="component" value="Unassembled WGS sequence"/>
</dbReference>
<dbReference type="InterPro" id="IPR011009">
    <property type="entry name" value="Kinase-like_dom_sf"/>
</dbReference>
<gene>
    <name evidence="12" type="ORF">ElyMa_002015200</name>
</gene>
<dbReference type="SMART" id="SM00252">
    <property type="entry name" value="SH2"/>
    <property type="match status" value="2"/>
</dbReference>
<dbReference type="SUPFAM" id="SSF55550">
    <property type="entry name" value="SH2 domain"/>
    <property type="match status" value="2"/>
</dbReference>
<sequence>MFNKASSILSRLAGWDENRAPQNTAGSGDDPGLPNVYNAPFFYGRITRQEAEDILKVNGMQEGLFLLRESITPMGNFSLSIVHGDGCVHYSIEKKMNGQYMVGEGSPFSDPLSLIEHYQTMKNGFITTPRVPCNRQPDQEAIAFRGLSVKELHAHMKSAAKKMNANLSRALGPMRESLLMHVLQTLHERMPWFHGEISRDEGIARLEHSGHSDGKFIVRRRADGQSFALTMSHENAMRHYLINQVDGESYCIDAGPRFKALIVLIDHYHNKKDGLPCRLTAPCPNPSTDLRTWESYQQLTKNLTSKTNTASTSQGSPSMSAISRIPKPASTSNGSPGMSPPSRPPPLPRVPGNVPTRAVPSPFIEPREAAGASPLWDTPNAHFGEEEEVVDDISPFSDAEPLSFEEAEMLESTYIGIRGDVMSTDLKPEQVILEGKLGSGQFGEVRKGRCELGRQTVPVAVKTLKNNNPDGEKEILSEANLMKKLDHQHIVRMIGVCKGETLMLVLELAELGPLKKYLERHQ</sequence>
<proteinExistence type="inferred from homology"/>
<evidence type="ECO:0000256" key="1">
    <source>
        <dbReference type="ARBA" id="ARBA00022679"/>
    </source>
</evidence>
<keyword evidence="4 7" id="KW-0067">ATP-binding</keyword>
<dbReference type="InterPro" id="IPR000980">
    <property type="entry name" value="SH2"/>
</dbReference>
<dbReference type="Pfam" id="PF00017">
    <property type="entry name" value="SH2"/>
    <property type="match status" value="2"/>
</dbReference>
<evidence type="ECO:0000256" key="8">
    <source>
        <dbReference type="RuleBase" id="RU362096"/>
    </source>
</evidence>
<feature type="compositionally biased region" description="Polar residues" evidence="9">
    <location>
        <begin position="303"/>
        <end position="321"/>
    </location>
</feature>
<dbReference type="PROSITE" id="PS50001">
    <property type="entry name" value="SH2"/>
    <property type="match status" value="2"/>
</dbReference>
<evidence type="ECO:0000256" key="6">
    <source>
        <dbReference type="PROSITE-ProRule" id="PRU00191"/>
    </source>
</evidence>
<evidence type="ECO:0000256" key="5">
    <source>
        <dbReference type="ARBA" id="ARBA00023137"/>
    </source>
</evidence>
<evidence type="ECO:0000259" key="11">
    <source>
        <dbReference type="PROSITE" id="PS50011"/>
    </source>
</evidence>
<dbReference type="Gene3D" id="3.30.505.10">
    <property type="entry name" value="SH2 domain"/>
    <property type="match status" value="2"/>
</dbReference>
<protein>
    <recommendedName>
        <fullName evidence="8">Tyrosine-protein kinase</fullName>
        <ecNumber evidence="8">2.7.10.2</ecNumber>
    </recommendedName>
</protein>
<dbReference type="AlphaFoldDB" id="A0AAV4F4D5"/>
<keyword evidence="13" id="KW-1185">Reference proteome</keyword>
<dbReference type="GO" id="GO:0004715">
    <property type="term" value="F:non-membrane spanning protein tyrosine kinase activity"/>
    <property type="evidence" value="ECO:0007669"/>
    <property type="project" value="UniProtKB-EC"/>
</dbReference>
<dbReference type="InterPro" id="IPR036860">
    <property type="entry name" value="SH2_dom_sf"/>
</dbReference>
<dbReference type="PROSITE" id="PS00107">
    <property type="entry name" value="PROTEIN_KINASE_ATP"/>
    <property type="match status" value="1"/>
</dbReference>
<evidence type="ECO:0000256" key="4">
    <source>
        <dbReference type="ARBA" id="ARBA00022840"/>
    </source>
</evidence>
<dbReference type="InterPro" id="IPR020635">
    <property type="entry name" value="Tyr_kinase_cat_dom"/>
</dbReference>
<evidence type="ECO:0000256" key="7">
    <source>
        <dbReference type="PROSITE-ProRule" id="PRU10141"/>
    </source>
</evidence>
<dbReference type="SMART" id="SM00219">
    <property type="entry name" value="TyrKc"/>
    <property type="match status" value="1"/>
</dbReference>
<keyword evidence="3 8" id="KW-0418">Kinase</keyword>
<dbReference type="InterPro" id="IPR001245">
    <property type="entry name" value="Ser-Thr/Tyr_kinase_cat_dom"/>
</dbReference>
<dbReference type="SUPFAM" id="SSF56112">
    <property type="entry name" value="Protein kinase-like (PK-like)"/>
    <property type="match status" value="1"/>
</dbReference>
<evidence type="ECO:0000256" key="3">
    <source>
        <dbReference type="ARBA" id="ARBA00022777"/>
    </source>
</evidence>
<dbReference type="GO" id="GO:0005524">
    <property type="term" value="F:ATP binding"/>
    <property type="evidence" value="ECO:0007669"/>
    <property type="project" value="UniProtKB-UniRule"/>
</dbReference>
<keyword evidence="1 8" id="KW-0808">Transferase</keyword>
<evidence type="ECO:0000259" key="10">
    <source>
        <dbReference type="PROSITE" id="PS50001"/>
    </source>
</evidence>
<feature type="binding site" evidence="7">
    <location>
        <position position="462"/>
    </location>
    <ligand>
        <name>ATP</name>
        <dbReference type="ChEBI" id="CHEBI:30616"/>
    </ligand>
</feature>
<comment type="similarity">
    <text evidence="8">Belongs to the protein kinase superfamily. Tyr protein kinase family.</text>
</comment>
<accession>A0AAV4F4D5</accession>
<dbReference type="Pfam" id="PF07714">
    <property type="entry name" value="PK_Tyr_Ser-Thr"/>
    <property type="match status" value="1"/>
</dbReference>
<name>A0AAV4F4D5_9GAST</name>
<keyword evidence="6" id="KW-0727">SH2 domain</keyword>